<comment type="caution">
    <text evidence="9">The sequence shown here is derived from an EMBL/GenBank/DDBJ whole genome shotgun (WGS) entry which is preliminary data.</text>
</comment>
<dbReference type="GO" id="GO:0004674">
    <property type="term" value="F:protein serine/threonine kinase activity"/>
    <property type="evidence" value="ECO:0007669"/>
    <property type="project" value="UniProtKB-KW"/>
</dbReference>
<keyword evidence="7" id="KW-0732">Signal</keyword>
<dbReference type="GO" id="GO:0005524">
    <property type="term" value="F:ATP binding"/>
    <property type="evidence" value="ECO:0007669"/>
    <property type="project" value="UniProtKB-UniRule"/>
</dbReference>
<evidence type="ECO:0000256" key="5">
    <source>
        <dbReference type="ARBA" id="ARBA00022840"/>
    </source>
</evidence>
<feature type="non-terminal residue" evidence="9">
    <location>
        <position position="1"/>
    </location>
</feature>
<sequence>MYANLNCSSDFSFLGVWWLFDSVLCSEEDITDSKAHTYPRRRSHTIGSSNSEFNDGKYQILLCTYARWSSSTPVGLRGVRNFKGYSGSSFLNRSNLLALSLGNQIYNGTQNYRKPIPVSMRADQQISPASSSSSSSGLLADIDTVSNRRRRESELEVAMQKIKEMSSTKTTTTKVPRNWTKGKLLGAGAFGQVYLCHDHDTGSELAVKQVEVGLLNTATQKEVKALEAEIDLLKNLLHERIVLYFGTQQTNLHVHIFMEYLPGGSVHDHIKQHGALNESLTRKYTRQILEGVSFLHATLIVHRDIKGANILRDLRGNVKLADFGASKRLQSIRSKTGFRSMHGTPYWMAPEVINGEGYGRKADIWSLGCTVVEMLTTRPPWAEFEPMAALFKIATQPTQPELPLDLSDDAKAFVKSTLT</sequence>
<keyword evidence="4 9" id="KW-0418">Kinase</keyword>
<evidence type="ECO:0000259" key="8">
    <source>
        <dbReference type="PROSITE" id="PS50011"/>
    </source>
</evidence>
<protein>
    <submittedName>
        <fullName evidence="9">Mitogen-activated protein kinase kinase kinase 2</fullName>
    </submittedName>
</protein>
<dbReference type="PROSITE" id="PS50011">
    <property type="entry name" value="PROTEIN_KINASE_DOM"/>
    <property type="match status" value="1"/>
</dbReference>
<dbReference type="PANTHER" id="PTHR11584">
    <property type="entry name" value="SERINE/THREONINE PROTEIN KINASE"/>
    <property type="match status" value="1"/>
</dbReference>
<reference evidence="9" key="2">
    <citation type="journal article" date="2023" name="Science">
        <title>Genomic signatures of disease resistance in endangered staghorn corals.</title>
        <authorList>
            <person name="Vollmer S.V."/>
            <person name="Selwyn J.D."/>
            <person name="Despard B.A."/>
            <person name="Roesel C.L."/>
        </authorList>
    </citation>
    <scope>NUCLEOTIDE SEQUENCE</scope>
    <source>
        <strain evidence="9">K2</strain>
    </source>
</reference>
<keyword evidence="3 6" id="KW-0547">Nucleotide-binding</keyword>
<dbReference type="Gene3D" id="1.10.510.10">
    <property type="entry name" value="Transferase(Phosphotransferase) domain 1"/>
    <property type="match status" value="1"/>
</dbReference>
<dbReference type="FunFam" id="1.10.510.10:FF:000071">
    <property type="entry name" value="Mitogen-activated protein kinase kinase kinase 3 isoform 2"/>
    <property type="match status" value="1"/>
</dbReference>
<dbReference type="InterPro" id="IPR011009">
    <property type="entry name" value="Kinase-like_dom_sf"/>
</dbReference>
<dbReference type="EMBL" id="JARQWQ010000036">
    <property type="protein sequence ID" value="KAK2560394.1"/>
    <property type="molecule type" value="Genomic_DNA"/>
</dbReference>
<evidence type="ECO:0000313" key="10">
    <source>
        <dbReference type="Proteomes" id="UP001249851"/>
    </source>
</evidence>
<feature type="domain" description="Protein kinase" evidence="8">
    <location>
        <begin position="179"/>
        <end position="419"/>
    </location>
</feature>
<evidence type="ECO:0000256" key="6">
    <source>
        <dbReference type="PROSITE-ProRule" id="PRU10141"/>
    </source>
</evidence>
<dbReference type="SUPFAM" id="SSF56112">
    <property type="entry name" value="Protein kinase-like (PK-like)"/>
    <property type="match status" value="1"/>
</dbReference>
<dbReference type="AlphaFoldDB" id="A0AAD9QFW1"/>
<dbReference type="SMART" id="SM00220">
    <property type="entry name" value="S_TKc"/>
    <property type="match status" value="1"/>
</dbReference>
<name>A0AAD9QFW1_ACRCE</name>
<dbReference type="Proteomes" id="UP001249851">
    <property type="component" value="Unassembled WGS sequence"/>
</dbReference>
<reference evidence="9" key="1">
    <citation type="journal article" date="2023" name="G3 (Bethesda)">
        <title>Whole genome assembly and annotation of the endangered Caribbean coral Acropora cervicornis.</title>
        <authorList>
            <person name="Selwyn J.D."/>
            <person name="Vollmer S.V."/>
        </authorList>
    </citation>
    <scope>NUCLEOTIDE SEQUENCE</scope>
    <source>
        <strain evidence="9">K2</strain>
    </source>
</reference>
<dbReference type="InterPro" id="IPR017441">
    <property type="entry name" value="Protein_kinase_ATP_BS"/>
</dbReference>
<proteinExistence type="predicted"/>
<feature type="signal peptide" evidence="7">
    <location>
        <begin position="1"/>
        <end position="25"/>
    </location>
</feature>
<feature type="binding site" evidence="6">
    <location>
        <position position="208"/>
    </location>
    <ligand>
        <name>ATP</name>
        <dbReference type="ChEBI" id="CHEBI:30616"/>
    </ligand>
</feature>
<keyword evidence="1" id="KW-0723">Serine/threonine-protein kinase</keyword>
<evidence type="ECO:0000256" key="7">
    <source>
        <dbReference type="SAM" id="SignalP"/>
    </source>
</evidence>
<keyword evidence="10" id="KW-1185">Reference proteome</keyword>
<evidence type="ECO:0000256" key="3">
    <source>
        <dbReference type="ARBA" id="ARBA00022741"/>
    </source>
</evidence>
<evidence type="ECO:0000256" key="2">
    <source>
        <dbReference type="ARBA" id="ARBA00022679"/>
    </source>
</evidence>
<organism evidence="9 10">
    <name type="scientific">Acropora cervicornis</name>
    <name type="common">Staghorn coral</name>
    <dbReference type="NCBI Taxonomy" id="6130"/>
    <lineage>
        <taxon>Eukaryota</taxon>
        <taxon>Metazoa</taxon>
        <taxon>Cnidaria</taxon>
        <taxon>Anthozoa</taxon>
        <taxon>Hexacorallia</taxon>
        <taxon>Scleractinia</taxon>
        <taxon>Astrocoeniina</taxon>
        <taxon>Acroporidae</taxon>
        <taxon>Acropora</taxon>
    </lineage>
</organism>
<keyword evidence="2" id="KW-0808">Transferase</keyword>
<accession>A0AAD9QFW1</accession>
<keyword evidence="5 6" id="KW-0067">ATP-binding</keyword>
<evidence type="ECO:0000313" key="9">
    <source>
        <dbReference type="EMBL" id="KAK2560394.1"/>
    </source>
</evidence>
<feature type="chain" id="PRO_5042115452" evidence="7">
    <location>
        <begin position="26"/>
        <end position="419"/>
    </location>
</feature>
<dbReference type="InterPro" id="IPR000719">
    <property type="entry name" value="Prot_kinase_dom"/>
</dbReference>
<dbReference type="Pfam" id="PF00069">
    <property type="entry name" value="Pkinase"/>
    <property type="match status" value="1"/>
</dbReference>
<dbReference type="PANTHER" id="PTHR11584:SF369">
    <property type="entry name" value="MITOGEN-ACTIVATED PROTEIN KINASE KINASE KINASE 19-RELATED"/>
    <property type="match status" value="1"/>
</dbReference>
<evidence type="ECO:0000256" key="4">
    <source>
        <dbReference type="ARBA" id="ARBA00022777"/>
    </source>
</evidence>
<evidence type="ECO:0000256" key="1">
    <source>
        <dbReference type="ARBA" id="ARBA00022527"/>
    </source>
</evidence>
<gene>
    <name evidence="9" type="ORF">P5673_016734</name>
</gene>
<dbReference type="GO" id="GO:0035556">
    <property type="term" value="P:intracellular signal transduction"/>
    <property type="evidence" value="ECO:0007669"/>
    <property type="project" value="UniProtKB-ARBA"/>
</dbReference>
<dbReference type="PROSITE" id="PS00107">
    <property type="entry name" value="PROTEIN_KINASE_ATP"/>
    <property type="match status" value="1"/>
</dbReference>